<dbReference type="Pfam" id="PF03747">
    <property type="entry name" value="ADP_ribosyl_GH"/>
    <property type="match status" value="1"/>
</dbReference>
<keyword evidence="2" id="KW-1185">Reference proteome</keyword>
<evidence type="ECO:0008006" key="3">
    <source>
        <dbReference type="Google" id="ProtNLM"/>
    </source>
</evidence>
<sequence length="656" mass="74504">MFKNKNIDSMLTADQFYDKVLGGWIGKCAGGILGAPIEGYKRFNDIQLDDSLFESNYPNDDLDLQILWLDMAAKKGVKIRGGDFREHWKNHVDFPWNEYGIATRNIRVGLDHPDTGRINNTYWNESMGSPIRSELWGMLCAFHPTQAAFYARIDSQLDHHGFSDDAEAYWAACAALAFGMEDIPTILQEGLKYIPKESVCANLVKDVMEWYNTYGVKVTSGKIKSAYGDADFTSAPMNVAYTVLSLLLSEGDFDKLIQALHFGHDSDCIVATAGALLGIVRGAKEIPELWKTRIGNDLMVSPEIKGVEVPDTVTALTEKTCQVARTFQHYFGNKTMINIVAEECITFERSYTLITELGKQPTFGHQDTGLIIAVRVESQQQKEQSLTIRLTSDAFAQIDEAKVLLKAEEEQECIFEIVLKEEYTPEGCYIPYQVEVIDSNGKEQLFERGIPYYGSWTLLGPFIQDDPALEPMDGTYPDHGLSSMPSAVYMNHDRQLSDNEFVSFEMLEEILQSPAEQSFMVQEIYPDSFEIDLGEYFYGKGERTLYLLTDIYSESEVKKWLCVGSSQWLTVWLNGENIHHNTRLQRRWPSTDYMSLDLKEGVNRLMIRLDCVHDDYKVSIGLKEHPEKHPHQSQWETVLNFSSPLISEHSTLLIAE</sequence>
<dbReference type="EMBL" id="BAABJX010000033">
    <property type="protein sequence ID" value="GAA4836273.1"/>
    <property type="molecule type" value="Genomic_DNA"/>
</dbReference>
<proteinExistence type="predicted"/>
<dbReference type="InterPro" id="IPR036705">
    <property type="entry name" value="Ribosyl_crysJ1_sf"/>
</dbReference>
<reference evidence="2" key="1">
    <citation type="journal article" date="2019" name="Int. J. Syst. Evol. Microbiol.">
        <title>The Global Catalogue of Microorganisms (GCM) 10K type strain sequencing project: providing services to taxonomists for standard genome sequencing and annotation.</title>
        <authorList>
            <consortium name="The Broad Institute Genomics Platform"/>
            <consortium name="The Broad Institute Genome Sequencing Center for Infectious Disease"/>
            <person name="Wu L."/>
            <person name="Ma J."/>
        </authorList>
    </citation>
    <scope>NUCLEOTIDE SEQUENCE [LARGE SCALE GENOMIC DNA]</scope>
    <source>
        <strain evidence="2">JCM 18326</strain>
    </source>
</reference>
<accession>A0ABP9DGQ2</accession>
<comment type="caution">
    <text evidence="1">The sequence shown here is derived from an EMBL/GenBank/DDBJ whole genome shotgun (WGS) entry which is preliminary data.</text>
</comment>
<gene>
    <name evidence="1" type="ORF">GCM10023331_21840</name>
</gene>
<dbReference type="Gene3D" id="1.10.4080.10">
    <property type="entry name" value="ADP-ribosylation/Crystallin J1"/>
    <property type="match status" value="1"/>
</dbReference>
<evidence type="ECO:0000313" key="1">
    <source>
        <dbReference type="EMBL" id="GAA4836273.1"/>
    </source>
</evidence>
<dbReference type="InterPro" id="IPR005502">
    <property type="entry name" value="Ribosyl_crysJ1"/>
</dbReference>
<name>A0ABP9DGQ2_9BACT</name>
<dbReference type="SUPFAM" id="SSF101478">
    <property type="entry name" value="ADP-ribosylglycohydrolase"/>
    <property type="match status" value="1"/>
</dbReference>
<organism evidence="1 2">
    <name type="scientific">Algivirga pacifica</name>
    <dbReference type="NCBI Taxonomy" id="1162670"/>
    <lineage>
        <taxon>Bacteria</taxon>
        <taxon>Pseudomonadati</taxon>
        <taxon>Bacteroidota</taxon>
        <taxon>Cytophagia</taxon>
        <taxon>Cytophagales</taxon>
        <taxon>Flammeovirgaceae</taxon>
        <taxon>Algivirga</taxon>
    </lineage>
</organism>
<protein>
    <recommendedName>
        <fullName evidence="3">ADP-ribosylglycohydrolase</fullName>
    </recommendedName>
</protein>
<evidence type="ECO:0000313" key="2">
    <source>
        <dbReference type="Proteomes" id="UP001500298"/>
    </source>
</evidence>
<dbReference type="Proteomes" id="UP001500298">
    <property type="component" value="Unassembled WGS sequence"/>
</dbReference>